<accession>A0A1E3PQE5</accession>
<comment type="subcellular location">
    <subcellularLocation>
        <location evidence="2">Cytoplasm</location>
    </subcellularLocation>
    <subcellularLocation>
        <location evidence="1">Vacuole lumen</location>
    </subcellularLocation>
</comment>
<gene>
    <name evidence="21" type="ORF">NADFUDRAFT_69415</name>
</gene>
<evidence type="ECO:0000313" key="22">
    <source>
        <dbReference type="Proteomes" id="UP000095009"/>
    </source>
</evidence>
<dbReference type="GO" id="GO:0003723">
    <property type="term" value="F:RNA binding"/>
    <property type="evidence" value="ECO:0007669"/>
    <property type="project" value="InterPro"/>
</dbReference>
<evidence type="ECO:0000256" key="7">
    <source>
        <dbReference type="ARBA" id="ARBA00022722"/>
    </source>
</evidence>
<dbReference type="InterPro" id="IPR036430">
    <property type="entry name" value="RNase_T2-like_sf"/>
</dbReference>
<evidence type="ECO:0000256" key="14">
    <source>
        <dbReference type="ARBA" id="ARBA00025494"/>
    </source>
</evidence>
<comment type="similarity">
    <text evidence="3 17">Belongs to the RNase T2 family.</text>
</comment>
<dbReference type="SUPFAM" id="SSF55895">
    <property type="entry name" value="Ribonuclease Rh-like"/>
    <property type="match status" value="1"/>
</dbReference>
<dbReference type="Proteomes" id="UP000095009">
    <property type="component" value="Unassembled WGS sequence"/>
</dbReference>
<reference evidence="21 22" key="1">
    <citation type="journal article" date="2016" name="Proc. Natl. Acad. Sci. U.S.A.">
        <title>Comparative genomics of biotechnologically important yeasts.</title>
        <authorList>
            <person name="Riley R."/>
            <person name="Haridas S."/>
            <person name="Wolfe K.H."/>
            <person name="Lopes M.R."/>
            <person name="Hittinger C.T."/>
            <person name="Goeker M."/>
            <person name="Salamov A.A."/>
            <person name="Wisecaver J.H."/>
            <person name="Long T.M."/>
            <person name="Calvey C.H."/>
            <person name="Aerts A.L."/>
            <person name="Barry K.W."/>
            <person name="Choi C."/>
            <person name="Clum A."/>
            <person name="Coughlan A.Y."/>
            <person name="Deshpande S."/>
            <person name="Douglass A.P."/>
            <person name="Hanson S.J."/>
            <person name="Klenk H.-P."/>
            <person name="LaButti K.M."/>
            <person name="Lapidus A."/>
            <person name="Lindquist E.A."/>
            <person name="Lipzen A.M."/>
            <person name="Meier-Kolthoff J.P."/>
            <person name="Ohm R.A."/>
            <person name="Otillar R.P."/>
            <person name="Pangilinan J.L."/>
            <person name="Peng Y."/>
            <person name="Rokas A."/>
            <person name="Rosa C.A."/>
            <person name="Scheuner C."/>
            <person name="Sibirny A.A."/>
            <person name="Slot J.C."/>
            <person name="Stielow J.B."/>
            <person name="Sun H."/>
            <person name="Kurtzman C.P."/>
            <person name="Blackwell M."/>
            <person name="Grigoriev I.V."/>
            <person name="Jeffries T.W."/>
        </authorList>
    </citation>
    <scope>NUCLEOTIDE SEQUENCE [LARGE SCALE GENOMIC DNA]</scope>
    <source>
        <strain evidence="21 22">DSM 6958</strain>
    </source>
</reference>
<keyword evidence="7" id="KW-0540">Nuclease</keyword>
<keyword evidence="12" id="KW-0325">Glycoprotein</keyword>
<feature type="active site" evidence="16">
    <location>
        <position position="145"/>
    </location>
</feature>
<proteinExistence type="inferred from homology"/>
<keyword evidence="10" id="KW-0378">Hydrolase</keyword>
<feature type="region of interest" description="Disordered" evidence="18">
    <location>
        <begin position="371"/>
        <end position="393"/>
    </location>
</feature>
<name>A0A1E3PQE5_9ASCO</name>
<dbReference type="EMBL" id="KV454407">
    <property type="protein sequence ID" value="ODQ67655.1"/>
    <property type="molecule type" value="Genomic_DNA"/>
</dbReference>
<keyword evidence="11" id="KW-1015">Disulfide bond</keyword>
<keyword evidence="9" id="KW-0255">Endonuclease</keyword>
<dbReference type="AlphaFoldDB" id="A0A1E3PQE5"/>
<comment type="function">
    <text evidence="14">Rnase which modulates cell survival under stress conditions. Released from the vacuole to the cytoplasm during stress to promote tRNA and rRNA cleavage and to activate separately a downstream pathway that promotes cell death. Involved in cell size, vacuolar morphology and growth at high temperatures and high salt concentration.</text>
</comment>
<evidence type="ECO:0000256" key="4">
    <source>
        <dbReference type="ARBA" id="ARBA00012571"/>
    </source>
</evidence>
<evidence type="ECO:0000259" key="20">
    <source>
        <dbReference type="Pfam" id="PF25488"/>
    </source>
</evidence>
<evidence type="ECO:0000256" key="3">
    <source>
        <dbReference type="ARBA" id="ARBA00007469"/>
    </source>
</evidence>
<feature type="domain" description="RNase T2-like C-terminal" evidence="20">
    <location>
        <begin position="288"/>
        <end position="381"/>
    </location>
</feature>
<keyword evidence="22" id="KW-1185">Reference proteome</keyword>
<feature type="active site" evidence="16">
    <location>
        <position position="141"/>
    </location>
</feature>
<organism evidence="21 22">
    <name type="scientific">Nadsonia fulvescens var. elongata DSM 6958</name>
    <dbReference type="NCBI Taxonomy" id="857566"/>
    <lineage>
        <taxon>Eukaryota</taxon>
        <taxon>Fungi</taxon>
        <taxon>Dikarya</taxon>
        <taxon>Ascomycota</taxon>
        <taxon>Saccharomycotina</taxon>
        <taxon>Dipodascomycetes</taxon>
        <taxon>Dipodascales</taxon>
        <taxon>Dipodascales incertae sedis</taxon>
        <taxon>Nadsonia</taxon>
    </lineage>
</organism>
<evidence type="ECO:0000256" key="8">
    <source>
        <dbReference type="ARBA" id="ARBA00022729"/>
    </source>
</evidence>
<dbReference type="OrthoDB" id="435754at2759"/>
<dbReference type="GO" id="GO:0006401">
    <property type="term" value="P:RNA catabolic process"/>
    <property type="evidence" value="ECO:0007669"/>
    <property type="project" value="TreeGrafter"/>
</dbReference>
<evidence type="ECO:0000256" key="10">
    <source>
        <dbReference type="ARBA" id="ARBA00022801"/>
    </source>
</evidence>
<dbReference type="Gene3D" id="3.90.730.10">
    <property type="entry name" value="Ribonuclease T2-like"/>
    <property type="match status" value="1"/>
</dbReference>
<evidence type="ECO:0000256" key="9">
    <source>
        <dbReference type="ARBA" id="ARBA00022759"/>
    </source>
</evidence>
<evidence type="ECO:0000313" key="21">
    <source>
        <dbReference type="EMBL" id="ODQ67655.1"/>
    </source>
</evidence>
<evidence type="ECO:0000256" key="5">
    <source>
        <dbReference type="ARBA" id="ARBA00022490"/>
    </source>
</evidence>
<protein>
    <recommendedName>
        <fullName evidence="15">Ribonuclease T2-like</fullName>
        <ecNumber evidence="4">4.6.1.19</ecNumber>
    </recommendedName>
</protein>
<dbReference type="GO" id="GO:0005775">
    <property type="term" value="C:vacuolar lumen"/>
    <property type="evidence" value="ECO:0007669"/>
    <property type="project" value="UniProtKB-SubCell"/>
</dbReference>
<sequence length="393" mass="43588">MVSIRILPSIIASTLLATASLAFVSPYLGSNEHIQCPIDTPLSCGKSPFKDSCCYESPGGVLLLTQFWDYRPGIGANDTFTLHGLWPDNCDGSFEQFCDRAMEITNATEILLSRGYGELLERVKKVWLSNNGFDERLWLHEFNKHGTCMSTIKSNCYKKDVEPYQYIIDFFQTTLDLYDQLPTFEWLQDAGILPSTETTYTLQEIQSALSKQFNGFNVRLGCKGNALNEIWYFFNLKGSIPAGKFIPIQSLAADSCPLTGIRFPPKVYGSDPSHPGNPGSGRGGKRGVIKLSGQPGCLISSGEWYTSGSCANFIMREAEFGGITLSSSKGNCDVVKGQFSCTKRNSLGQFLLDKETNDILYGGKNEWSADNQPRRYQKKAAASLKNKYEDQSL</sequence>
<feature type="chain" id="PRO_5009133924" description="Ribonuclease T2-like" evidence="19">
    <location>
        <begin position="23"/>
        <end position="393"/>
    </location>
</feature>
<keyword evidence="5" id="KW-0963">Cytoplasm</keyword>
<dbReference type="InterPro" id="IPR033130">
    <property type="entry name" value="RNase_T2_His_AS_2"/>
</dbReference>
<dbReference type="Pfam" id="PF25488">
    <property type="entry name" value="RNaseT2L_C"/>
    <property type="match status" value="1"/>
</dbReference>
<dbReference type="InterPro" id="IPR033697">
    <property type="entry name" value="Ribonuclease_T2_eukaryotic"/>
</dbReference>
<dbReference type="InterPro" id="IPR057328">
    <property type="entry name" value="RNaseT2L_C"/>
</dbReference>
<dbReference type="GO" id="GO:0005576">
    <property type="term" value="C:extracellular region"/>
    <property type="evidence" value="ECO:0007669"/>
    <property type="project" value="TreeGrafter"/>
</dbReference>
<dbReference type="PROSITE" id="PS00531">
    <property type="entry name" value="RNASE_T2_2"/>
    <property type="match status" value="1"/>
</dbReference>
<evidence type="ECO:0000256" key="2">
    <source>
        <dbReference type="ARBA" id="ARBA00004496"/>
    </source>
</evidence>
<evidence type="ECO:0000256" key="6">
    <source>
        <dbReference type="ARBA" id="ARBA00022554"/>
    </source>
</evidence>
<feature type="signal peptide" evidence="19">
    <location>
        <begin position="1"/>
        <end position="22"/>
    </location>
</feature>
<feature type="region of interest" description="Disordered" evidence="18">
    <location>
        <begin position="267"/>
        <end position="286"/>
    </location>
</feature>
<evidence type="ECO:0000256" key="15">
    <source>
        <dbReference type="ARBA" id="ARBA00071169"/>
    </source>
</evidence>
<dbReference type="GO" id="GO:0016787">
    <property type="term" value="F:hydrolase activity"/>
    <property type="evidence" value="ECO:0007669"/>
    <property type="project" value="UniProtKB-KW"/>
</dbReference>
<dbReference type="PANTHER" id="PTHR11240">
    <property type="entry name" value="RIBONUCLEASE T2"/>
    <property type="match status" value="1"/>
</dbReference>
<dbReference type="InterPro" id="IPR001568">
    <property type="entry name" value="RNase_T2-like"/>
</dbReference>
<dbReference type="EC" id="4.6.1.19" evidence="4"/>
<dbReference type="PANTHER" id="PTHR11240:SF22">
    <property type="entry name" value="RIBONUCLEASE T2"/>
    <property type="match status" value="1"/>
</dbReference>
<keyword evidence="13" id="KW-0456">Lyase</keyword>
<evidence type="ECO:0000256" key="16">
    <source>
        <dbReference type="PIRSR" id="PIRSR633697-1"/>
    </source>
</evidence>
<evidence type="ECO:0000256" key="17">
    <source>
        <dbReference type="RuleBase" id="RU004328"/>
    </source>
</evidence>
<evidence type="ECO:0000256" key="19">
    <source>
        <dbReference type="SAM" id="SignalP"/>
    </source>
</evidence>
<evidence type="ECO:0000256" key="12">
    <source>
        <dbReference type="ARBA" id="ARBA00023180"/>
    </source>
</evidence>
<evidence type="ECO:0000256" key="11">
    <source>
        <dbReference type="ARBA" id="ARBA00023157"/>
    </source>
</evidence>
<dbReference type="Pfam" id="PF00445">
    <property type="entry name" value="Ribonuclease_T2"/>
    <property type="match status" value="1"/>
</dbReference>
<evidence type="ECO:0000256" key="1">
    <source>
        <dbReference type="ARBA" id="ARBA00004410"/>
    </source>
</evidence>
<keyword evidence="6" id="KW-0926">Vacuole</keyword>
<feature type="active site" evidence="16">
    <location>
        <position position="83"/>
    </location>
</feature>
<keyword evidence="8 19" id="KW-0732">Signal</keyword>
<dbReference type="PROSITE" id="PS00530">
    <property type="entry name" value="RNASE_T2_1"/>
    <property type="match status" value="1"/>
</dbReference>
<dbReference type="CDD" id="cd01061">
    <property type="entry name" value="RNase_T2_euk"/>
    <property type="match status" value="1"/>
</dbReference>
<evidence type="ECO:0000256" key="18">
    <source>
        <dbReference type="SAM" id="MobiDB-lite"/>
    </source>
</evidence>
<dbReference type="InterPro" id="IPR018188">
    <property type="entry name" value="RNase_T2_His_AS_1"/>
</dbReference>
<evidence type="ECO:0000256" key="13">
    <source>
        <dbReference type="ARBA" id="ARBA00023239"/>
    </source>
</evidence>
<dbReference type="GO" id="GO:0033897">
    <property type="term" value="F:ribonuclease T2 activity"/>
    <property type="evidence" value="ECO:0007669"/>
    <property type="project" value="UniProtKB-EC"/>
</dbReference>
<dbReference type="FunFam" id="3.90.730.10:FF:000004">
    <property type="entry name" value="Ribonuclease T2-like"/>
    <property type="match status" value="1"/>
</dbReference>